<feature type="binding site" description="in other chain" evidence="6">
    <location>
        <position position="83"/>
    </location>
    <ligand>
        <name>substrate</name>
        <note>ligand shared between homodimeric partners</note>
    </ligand>
</feature>
<evidence type="ECO:0000256" key="2">
    <source>
        <dbReference type="ARBA" id="ARBA00022801"/>
    </source>
</evidence>
<comment type="caution">
    <text evidence="6">Lacks conserved residue(s) required for the propagation of feature annotation.</text>
</comment>
<comment type="catalytic activity">
    <reaction evidence="5">
        <text>5-hydroxymethyl-dUMP + H2O = 5-hydroxymethyluracil + 2-deoxy-D-ribose 5-phosphate</text>
        <dbReference type="Rhea" id="RHEA:77099"/>
        <dbReference type="ChEBI" id="CHEBI:15377"/>
        <dbReference type="ChEBI" id="CHEBI:16964"/>
        <dbReference type="ChEBI" id="CHEBI:62877"/>
        <dbReference type="ChEBI" id="CHEBI:90409"/>
    </reaction>
    <physiologicalReaction direction="left-to-right" evidence="5">
        <dbReference type="Rhea" id="RHEA:77100"/>
    </physiologicalReaction>
</comment>
<dbReference type="InterPro" id="IPR007710">
    <property type="entry name" value="Nucleoside_deoxyribTrfase"/>
</dbReference>
<dbReference type="EMBL" id="DSKP01000141">
    <property type="protein sequence ID" value="HEB48936.1"/>
    <property type="molecule type" value="Genomic_DNA"/>
</dbReference>
<protein>
    <recommendedName>
        <fullName evidence="6">Putative 2'-deoxynucleoside 5'-phosphate N-hydrolase 1</fullName>
        <ecNumber evidence="6">3.2.2.-</ecNumber>
    </recommendedName>
</protein>
<dbReference type="GO" id="GO:0016740">
    <property type="term" value="F:transferase activity"/>
    <property type="evidence" value="ECO:0007669"/>
    <property type="project" value="UniProtKB-KW"/>
</dbReference>
<evidence type="ECO:0000313" key="7">
    <source>
        <dbReference type="EMBL" id="HEB48936.1"/>
    </source>
</evidence>
<comment type="similarity">
    <text evidence="6">Belongs to the 2'-deoxynucleoside 5'-phosphate N-hydrolase 1 family.</text>
</comment>
<dbReference type="PANTHER" id="PTHR15364">
    <property type="entry name" value="2'-DEOXYNUCLEOSIDE 5'-PHOSPHATE N-HYDROLASE 1"/>
    <property type="match status" value="1"/>
</dbReference>
<dbReference type="HAMAP" id="MF_03036">
    <property type="entry name" value="Nuc_phosphate_hydrolase"/>
    <property type="match status" value="1"/>
</dbReference>
<dbReference type="GO" id="GO:0009116">
    <property type="term" value="P:nucleoside metabolic process"/>
    <property type="evidence" value="ECO:0007669"/>
    <property type="project" value="UniProtKB-UniRule"/>
</dbReference>
<dbReference type="InterPro" id="IPR051239">
    <property type="entry name" value="2'-dNMP_N-hydrolase"/>
</dbReference>
<dbReference type="PANTHER" id="PTHR15364:SF0">
    <property type="entry name" value="2'-DEOXYNUCLEOSIDE 5'-PHOSPHATE N-HYDROLASE 1"/>
    <property type="match status" value="1"/>
</dbReference>
<accession>A0A7C1SNA2</accession>
<evidence type="ECO:0000256" key="5">
    <source>
        <dbReference type="ARBA" id="ARBA00047460"/>
    </source>
</evidence>
<evidence type="ECO:0000256" key="4">
    <source>
        <dbReference type="ARBA" id="ARBA00023295"/>
    </source>
</evidence>
<organism evidence="7">
    <name type="scientific">Thermofilum pendens</name>
    <dbReference type="NCBI Taxonomy" id="2269"/>
    <lineage>
        <taxon>Archaea</taxon>
        <taxon>Thermoproteota</taxon>
        <taxon>Thermoprotei</taxon>
        <taxon>Thermofilales</taxon>
        <taxon>Thermofilaceae</taxon>
        <taxon>Thermofilum</taxon>
    </lineage>
</organism>
<keyword evidence="4 6" id="KW-0326">Glycosidase</keyword>
<comment type="caution">
    <text evidence="7">The sequence shown here is derived from an EMBL/GenBank/DDBJ whole genome shotgun (WGS) entry which is preliminary data.</text>
</comment>
<dbReference type="AlphaFoldDB" id="A0A7C1SNA2"/>
<dbReference type="GO" id="GO:0009159">
    <property type="term" value="P:deoxyribonucleoside monophosphate catabolic process"/>
    <property type="evidence" value="ECO:0007669"/>
    <property type="project" value="InterPro"/>
</dbReference>
<keyword evidence="3 6" id="KW-0546">Nucleotide metabolism</keyword>
<proteinExistence type="inferred from homology"/>
<reference evidence="7" key="1">
    <citation type="journal article" date="2020" name="mSystems">
        <title>Genome- and Community-Level Interaction Insights into Carbon Utilization and Element Cycling Functions of Hydrothermarchaeota in Hydrothermal Sediment.</title>
        <authorList>
            <person name="Zhou Z."/>
            <person name="Liu Y."/>
            <person name="Xu W."/>
            <person name="Pan J."/>
            <person name="Luo Z.H."/>
            <person name="Li M."/>
        </authorList>
    </citation>
    <scope>NUCLEOTIDE SEQUENCE [LARGE SCALE GENOMIC DNA]</scope>
    <source>
        <strain evidence="7">SpSt-25</strain>
    </source>
</reference>
<dbReference type="GO" id="GO:0070694">
    <property type="term" value="F:5-hydroxymethyl-dUMP N-hydrolase activity"/>
    <property type="evidence" value="ECO:0007669"/>
    <property type="project" value="InterPro"/>
</dbReference>
<name>A0A7C1SNA2_THEPE</name>
<dbReference type="Gene3D" id="3.40.50.450">
    <property type="match status" value="1"/>
</dbReference>
<keyword evidence="7" id="KW-0808">Transferase</keyword>
<evidence type="ECO:0000256" key="1">
    <source>
        <dbReference type="ARBA" id="ARBA00011407"/>
    </source>
</evidence>
<dbReference type="SUPFAM" id="SSF52309">
    <property type="entry name" value="N-(deoxy)ribosyltransferase-like"/>
    <property type="match status" value="1"/>
</dbReference>
<dbReference type="GO" id="GO:0009117">
    <property type="term" value="P:nucleotide metabolic process"/>
    <property type="evidence" value="ECO:0007669"/>
    <property type="project" value="UniProtKB-KW"/>
</dbReference>
<gene>
    <name evidence="7" type="ORF">ENP77_03995</name>
</gene>
<dbReference type="Pfam" id="PF05014">
    <property type="entry name" value="Nuc_deoxyrib_tr"/>
    <property type="match status" value="1"/>
</dbReference>
<comment type="catalytic activity">
    <reaction evidence="6">
        <text>a pyrimidine 2'-deoxyribonucleoside 5'-phosphate + H2O = a pyrimidine nucleobase + 2-deoxy-D-ribose 5-phosphate</text>
        <dbReference type="Rhea" id="RHEA:57852"/>
        <dbReference type="ChEBI" id="CHEBI:15377"/>
        <dbReference type="ChEBI" id="CHEBI:26432"/>
        <dbReference type="ChEBI" id="CHEBI:62877"/>
        <dbReference type="ChEBI" id="CHEBI:142209"/>
    </reaction>
</comment>
<sequence length="139" mass="15519">MVKVYLAAPMRGIRGALPEVKELIRLIEGYGHEVLTKHVADDVLDVDRGMSPREVFERDIRLLEEADVMVAEVSYPSLGVGFELAYFLTRGKPAAGLVLEDRLGTLSALIQGITWPNFHLVTYRNAREAVEKLRSKGLL</sequence>
<evidence type="ECO:0000256" key="3">
    <source>
        <dbReference type="ARBA" id="ARBA00023080"/>
    </source>
</evidence>
<comment type="subunit">
    <text evidence="1 6">Monomer and homodimer.</text>
</comment>
<comment type="catalytic activity">
    <reaction evidence="6">
        <text>a purine 2'-deoxyribonucleoside 5'-phosphate + H2O = a purine nucleobase + 2-deoxy-D-ribose 5-phosphate</text>
        <dbReference type="Rhea" id="RHEA:51132"/>
        <dbReference type="ChEBI" id="CHEBI:15377"/>
        <dbReference type="ChEBI" id="CHEBI:26386"/>
        <dbReference type="ChEBI" id="CHEBI:62877"/>
        <dbReference type="ChEBI" id="CHEBI:142198"/>
    </reaction>
</comment>
<dbReference type="EC" id="3.2.2.-" evidence="6"/>
<evidence type="ECO:0000256" key="6">
    <source>
        <dbReference type="HAMAP-Rule" id="MF_03036"/>
    </source>
</evidence>
<keyword evidence="2 6" id="KW-0378">Hydrolase</keyword>
<feature type="binding site" evidence="6">
    <location>
        <begin position="107"/>
        <end position="109"/>
    </location>
    <ligand>
        <name>substrate</name>
        <note>ligand shared between homodimeric partners</note>
    </ligand>
</feature>
<comment type="function">
    <text evidence="6">Catalyzes the cleavage of the N-glycosidic bond of deoxyribonucleoside 5'-monophosphates to yield deoxyribose 5-phosphate and a purine or pyrimidine base.</text>
</comment>
<dbReference type="InterPro" id="IPR028607">
    <property type="entry name" value="DNPH1"/>
</dbReference>